<evidence type="ECO:0000313" key="3">
    <source>
        <dbReference type="Proteomes" id="UP000649573"/>
    </source>
</evidence>
<dbReference type="SUPFAM" id="SSF46894">
    <property type="entry name" value="C-terminal effector domain of the bipartite response regulators"/>
    <property type="match status" value="1"/>
</dbReference>
<dbReference type="InterPro" id="IPR036388">
    <property type="entry name" value="WH-like_DNA-bd_sf"/>
</dbReference>
<name>A0ABQ2UP51_9PSEU</name>
<organism evidence="2 3">
    <name type="scientific">Lentzea flava</name>
    <dbReference type="NCBI Taxonomy" id="103732"/>
    <lineage>
        <taxon>Bacteria</taxon>
        <taxon>Bacillati</taxon>
        <taxon>Actinomycetota</taxon>
        <taxon>Actinomycetes</taxon>
        <taxon>Pseudonocardiales</taxon>
        <taxon>Pseudonocardiaceae</taxon>
        <taxon>Lentzea</taxon>
    </lineage>
</organism>
<evidence type="ECO:0000259" key="1">
    <source>
        <dbReference type="SMART" id="SM00421"/>
    </source>
</evidence>
<accession>A0ABQ2UP51</accession>
<evidence type="ECO:0000313" key="2">
    <source>
        <dbReference type="EMBL" id="GGU43750.1"/>
    </source>
</evidence>
<keyword evidence="3" id="KW-1185">Reference proteome</keyword>
<reference evidence="3" key="1">
    <citation type="journal article" date="2019" name="Int. J. Syst. Evol. Microbiol.">
        <title>The Global Catalogue of Microorganisms (GCM) 10K type strain sequencing project: providing services to taxonomists for standard genome sequencing and annotation.</title>
        <authorList>
            <consortium name="The Broad Institute Genomics Platform"/>
            <consortium name="The Broad Institute Genome Sequencing Center for Infectious Disease"/>
            <person name="Wu L."/>
            <person name="Ma J."/>
        </authorList>
    </citation>
    <scope>NUCLEOTIDE SEQUENCE [LARGE SCALE GENOMIC DNA]</scope>
    <source>
        <strain evidence="3">JCM 3296</strain>
    </source>
</reference>
<dbReference type="Proteomes" id="UP000649573">
    <property type="component" value="Unassembled WGS sequence"/>
</dbReference>
<dbReference type="InterPro" id="IPR016032">
    <property type="entry name" value="Sig_transdc_resp-reg_C-effctor"/>
</dbReference>
<sequence length="85" mass="9343">MTTSKPPGLTMSAIAGDVDGTDLEPTAATRLLLQLMRTGAIDETIARELGVSLRTVHRRITRLQHLLCVRSRFQLGVIACERGWV</sequence>
<dbReference type="RefSeq" id="WP_189255243.1">
    <property type="nucleotide sequence ID" value="NZ_BMRE01000016.1"/>
</dbReference>
<protein>
    <recommendedName>
        <fullName evidence="1">HTH luxR-type domain-containing protein</fullName>
    </recommendedName>
</protein>
<dbReference type="Gene3D" id="1.10.10.10">
    <property type="entry name" value="Winged helix-like DNA-binding domain superfamily/Winged helix DNA-binding domain"/>
    <property type="match status" value="1"/>
</dbReference>
<comment type="caution">
    <text evidence="2">The sequence shown here is derived from an EMBL/GenBank/DDBJ whole genome shotgun (WGS) entry which is preliminary data.</text>
</comment>
<feature type="domain" description="HTH luxR-type" evidence="1">
    <location>
        <begin position="22"/>
        <end position="79"/>
    </location>
</feature>
<dbReference type="EMBL" id="BMRE01000016">
    <property type="protein sequence ID" value="GGU43750.1"/>
    <property type="molecule type" value="Genomic_DNA"/>
</dbReference>
<gene>
    <name evidence="2" type="ORF">GCM10010178_40380</name>
</gene>
<dbReference type="InterPro" id="IPR000792">
    <property type="entry name" value="Tscrpt_reg_LuxR_C"/>
</dbReference>
<proteinExistence type="predicted"/>
<dbReference type="SMART" id="SM00421">
    <property type="entry name" value="HTH_LUXR"/>
    <property type="match status" value="1"/>
</dbReference>